<proteinExistence type="predicted"/>
<accession>A0A4Y2PW43</accession>
<keyword evidence="2" id="KW-1185">Reference proteome</keyword>
<name>A0A4Y2PW43_ARAVE</name>
<protein>
    <submittedName>
        <fullName evidence="1">Uncharacterized protein</fullName>
    </submittedName>
</protein>
<gene>
    <name evidence="1" type="ORF">AVEN_247526_1</name>
</gene>
<evidence type="ECO:0000313" key="2">
    <source>
        <dbReference type="Proteomes" id="UP000499080"/>
    </source>
</evidence>
<evidence type="ECO:0000313" key="1">
    <source>
        <dbReference type="EMBL" id="GBN54457.1"/>
    </source>
</evidence>
<dbReference type="AlphaFoldDB" id="A0A4Y2PW43"/>
<comment type="caution">
    <text evidence="1">The sequence shown here is derived from an EMBL/GenBank/DDBJ whole genome shotgun (WGS) entry which is preliminary data.</text>
</comment>
<dbReference type="EMBL" id="BGPR01012081">
    <property type="protein sequence ID" value="GBN54457.1"/>
    <property type="molecule type" value="Genomic_DNA"/>
</dbReference>
<sequence>MSESLNDEGWKESQSWIALSNTVSKSYCGVYANSPTHRIMENEGKREKNDNIHEEFTWRLLSVIQNKQQERRVESKRELTVAETTVTNKFRIRIVKNLDEWCNFEVYPN</sequence>
<reference evidence="1 2" key="1">
    <citation type="journal article" date="2019" name="Sci. Rep.">
        <title>Orb-weaving spider Araneus ventricosus genome elucidates the spidroin gene catalogue.</title>
        <authorList>
            <person name="Kono N."/>
            <person name="Nakamura H."/>
            <person name="Ohtoshi R."/>
            <person name="Moran D.A.P."/>
            <person name="Shinohara A."/>
            <person name="Yoshida Y."/>
            <person name="Fujiwara M."/>
            <person name="Mori M."/>
            <person name="Tomita M."/>
            <person name="Arakawa K."/>
        </authorList>
    </citation>
    <scope>NUCLEOTIDE SEQUENCE [LARGE SCALE GENOMIC DNA]</scope>
</reference>
<organism evidence="1 2">
    <name type="scientific">Araneus ventricosus</name>
    <name type="common">Orbweaver spider</name>
    <name type="synonym">Epeira ventricosa</name>
    <dbReference type="NCBI Taxonomy" id="182803"/>
    <lineage>
        <taxon>Eukaryota</taxon>
        <taxon>Metazoa</taxon>
        <taxon>Ecdysozoa</taxon>
        <taxon>Arthropoda</taxon>
        <taxon>Chelicerata</taxon>
        <taxon>Arachnida</taxon>
        <taxon>Araneae</taxon>
        <taxon>Araneomorphae</taxon>
        <taxon>Entelegynae</taxon>
        <taxon>Araneoidea</taxon>
        <taxon>Araneidae</taxon>
        <taxon>Araneus</taxon>
    </lineage>
</organism>
<dbReference type="Proteomes" id="UP000499080">
    <property type="component" value="Unassembled WGS sequence"/>
</dbReference>